<evidence type="ECO:0000256" key="3">
    <source>
        <dbReference type="ARBA" id="ARBA00023163"/>
    </source>
</evidence>
<dbReference type="SUPFAM" id="SSF52317">
    <property type="entry name" value="Class I glutamine amidotransferase-like"/>
    <property type="match status" value="1"/>
</dbReference>
<dbReference type="EMBL" id="JAFBWN010000026">
    <property type="protein sequence ID" value="MBM2357052.1"/>
    <property type="molecule type" value="Genomic_DNA"/>
</dbReference>
<evidence type="ECO:0000313" key="5">
    <source>
        <dbReference type="EMBL" id="MBM2357052.1"/>
    </source>
</evidence>
<dbReference type="InterPro" id="IPR002818">
    <property type="entry name" value="DJ-1/PfpI"/>
</dbReference>
<dbReference type="InterPro" id="IPR052158">
    <property type="entry name" value="INH-QAR"/>
</dbReference>
<comment type="caution">
    <text evidence="5">The sequence shown here is derived from an EMBL/GenBank/DDBJ whole genome shotgun (WGS) entry which is preliminary data.</text>
</comment>
<dbReference type="CDD" id="cd03136">
    <property type="entry name" value="GATase1_AraC_ArgR_like"/>
    <property type="match status" value="1"/>
</dbReference>
<evidence type="ECO:0000256" key="1">
    <source>
        <dbReference type="ARBA" id="ARBA00023015"/>
    </source>
</evidence>
<dbReference type="PROSITE" id="PS01124">
    <property type="entry name" value="HTH_ARAC_FAMILY_2"/>
    <property type="match status" value="1"/>
</dbReference>
<protein>
    <submittedName>
        <fullName evidence="5">Helix-turn-helix domain-containing protein</fullName>
    </submittedName>
</protein>
<dbReference type="Pfam" id="PF12833">
    <property type="entry name" value="HTH_18"/>
    <property type="match status" value="1"/>
</dbReference>
<name>A0A9Q2P623_9RHOB</name>
<dbReference type="PANTHER" id="PTHR43130:SF3">
    <property type="entry name" value="HTH-TYPE TRANSCRIPTIONAL REGULATOR RV1931C"/>
    <property type="match status" value="1"/>
</dbReference>
<dbReference type="PROSITE" id="PS00041">
    <property type="entry name" value="HTH_ARAC_FAMILY_1"/>
    <property type="match status" value="1"/>
</dbReference>
<organism evidence="5 6">
    <name type="scientific">Pseudosulfitobacter pseudonitzschiae</name>
    <dbReference type="NCBI Taxonomy" id="1402135"/>
    <lineage>
        <taxon>Bacteria</taxon>
        <taxon>Pseudomonadati</taxon>
        <taxon>Pseudomonadota</taxon>
        <taxon>Alphaproteobacteria</taxon>
        <taxon>Rhodobacterales</taxon>
        <taxon>Roseobacteraceae</taxon>
        <taxon>Pseudosulfitobacter</taxon>
    </lineage>
</organism>
<dbReference type="Proteomes" id="UP000809337">
    <property type="component" value="Unassembled WGS sequence"/>
</dbReference>
<dbReference type="InterPro" id="IPR018062">
    <property type="entry name" value="HTH_AraC-typ_CS"/>
</dbReference>
<reference evidence="5" key="1">
    <citation type="submission" date="2021-01" db="EMBL/GenBank/DDBJ databases">
        <title>Diatom-associated Roseobacters Show Island Model of Population Structure.</title>
        <authorList>
            <person name="Qu L."/>
            <person name="Feng X."/>
            <person name="Chen Y."/>
            <person name="Li L."/>
            <person name="Wang X."/>
            <person name="Hu Z."/>
            <person name="Wang H."/>
            <person name="Luo H."/>
        </authorList>
    </citation>
    <scope>NUCLEOTIDE SEQUENCE</scope>
    <source>
        <strain evidence="5">SM26-45</strain>
    </source>
</reference>
<accession>A0A9Q2P623</accession>
<dbReference type="GO" id="GO:0003700">
    <property type="term" value="F:DNA-binding transcription factor activity"/>
    <property type="evidence" value="ECO:0007669"/>
    <property type="project" value="InterPro"/>
</dbReference>
<proteinExistence type="predicted"/>
<gene>
    <name evidence="5" type="ORF">JQX14_21100</name>
</gene>
<dbReference type="Gene3D" id="3.40.50.880">
    <property type="match status" value="1"/>
</dbReference>
<evidence type="ECO:0000256" key="2">
    <source>
        <dbReference type="ARBA" id="ARBA00023125"/>
    </source>
</evidence>
<dbReference type="SMART" id="SM00342">
    <property type="entry name" value="HTH_ARAC"/>
    <property type="match status" value="1"/>
</dbReference>
<dbReference type="InterPro" id="IPR009057">
    <property type="entry name" value="Homeodomain-like_sf"/>
</dbReference>
<dbReference type="AlphaFoldDB" id="A0A9Q2P623"/>
<evidence type="ECO:0000313" key="6">
    <source>
        <dbReference type="Proteomes" id="UP000809337"/>
    </source>
</evidence>
<dbReference type="Pfam" id="PF01965">
    <property type="entry name" value="DJ-1_PfpI"/>
    <property type="match status" value="1"/>
</dbReference>
<dbReference type="SUPFAM" id="SSF46689">
    <property type="entry name" value="Homeodomain-like"/>
    <property type="match status" value="2"/>
</dbReference>
<evidence type="ECO:0000259" key="4">
    <source>
        <dbReference type="PROSITE" id="PS01124"/>
    </source>
</evidence>
<dbReference type="PANTHER" id="PTHR43130">
    <property type="entry name" value="ARAC-FAMILY TRANSCRIPTIONAL REGULATOR"/>
    <property type="match status" value="1"/>
</dbReference>
<feature type="domain" description="HTH araC/xylS-type" evidence="4">
    <location>
        <begin position="249"/>
        <end position="347"/>
    </location>
</feature>
<keyword evidence="1" id="KW-0805">Transcription regulation</keyword>
<dbReference type="GO" id="GO:0043565">
    <property type="term" value="F:sequence-specific DNA binding"/>
    <property type="evidence" value="ECO:0007669"/>
    <property type="project" value="InterPro"/>
</dbReference>
<sequence length="348" mass="36884">MASGIVGLPRNSSCVTAYNGGILAAYLTKCERNLMNSENIIQVVVLVLDATNTLSFAAAVDPLRAANRHAGRAVFQWHLATPTDAPVSLTSGLVIPANPLARIARCDWIVTVSGFNPDGQSTPALLSSLRRLAATAEHVAGVDGGPWVLALAGLLDGHAATVHWEDFEAFAARFPDTQTVNARYQVSGKFCTAGGAAPTLDMMLALIAETCSPALARKVAGSFITDTVSAPSQPQIRQPQRTQHSHITARAHALMETTLDAPVPIATIAQRLGLSPRALQLQFRATVGQSPQAHYMALRMAEAERLVTQTHRPLQDIALSTGFSSQSAFARAYAAAHGTSARDHRKSA</sequence>
<dbReference type="InterPro" id="IPR029062">
    <property type="entry name" value="Class_I_gatase-like"/>
</dbReference>
<dbReference type="InterPro" id="IPR018060">
    <property type="entry name" value="HTH_AraC"/>
</dbReference>
<keyword evidence="2" id="KW-0238">DNA-binding</keyword>
<keyword evidence="3" id="KW-0804">Transcription</keyword>
<dbReference type="Gene3D" id="1.10.10.60">
    <property type="entry name" value="Homeodomain-like"/>
    <property type="match status" value="2"/>
</dbReference>